<keyword evidence="9" id="KW-1185">Reference proteome</keyword>
<feature type="transmembrane region" description="Helical" evidence="7">
    <location>
        <begin position="223"/>
        <end position="245"/>
    </location>
</feature>
<dbReference type="EMBL" id="JAPMLT010000004">
    <property type="protein sequence ID" value="MCX7570325.1"/>
    <property type="molecule type" value="Genomic_DNA"/>
</dbReference>
<dbReference type="PANTHER" id="PTHR23513:SF6">
    <property type="entry name" value="MAJOR FACILITATOR SUPERFAMILY ASSOCIATED DOMAIN-CONTAINING PROTEIN"/>
    <property type="match status" value="1"/>
</dbReference>
<dbReference type="InterPro" id="IPR022324">
    <property type="entry name" value="Bacilysin_exporter_BacE_put"/>
</dbReference>
<feature type="transmembrane region" description="Helical" evidence="7">
    <location>
        <begin position="170"/>
        <end position="189"/>
    </location>
</feature>
<dbReference type="InterPro" id="IPR010290">
    <property type="entry name" value="TM_effector"/>
</dbReference>
<feature type="transmembrane region" description="Helical" evidence="7">
    <location>
        <begin position="45"/>
        <end position="69"/>
    </location>
</feature>
<accession>A0ABT3X418</accession>
<organism evidence="8 9">
    <name type="scientific">Tumebacillus lacus</name>
    <dbReference type="NCBI Taxonomy" id="2995335"/>
    <lineage>
        <taxon>Bacteria</taxon>
        <taxon>Bacillati</taxon>
        <taxon>Bacillota</taxon>
        <taxon>Bacilli</taxon>
        <taxon>Bacillales</taxon>
        <taxon>Alicyclobacillaceae</taxon>
        <taxon>Tumebacillus</taxon>
    </lineage>
</organism>
<evidence type="ECO:0000313" key="9">
    <source>
        <dbReference type="Proteomes" id="UP001208017"/>
    </source>
</evidence>
<protein>
    <submittedName>
        <fullName evidence="8">MFS transporter</fullName>
    </submittedName>
</protein>
<feature type="transmembrane region" description="Helical" evidence="7">
    <location>
        <begin position="257"/>
        <end position="275"/>
    </location>
</feature>
<name>A0ABT3X418_9BACL</name>
<dbReference type="InterPro" id="IPR036259">
    <property type="entry name" value="MFS_trans_sf"/>
</dbReference>
<comment type="caution">
    <text evidence="8">The sequence shown here is derived from an EMBL/GenBank/DDBJ whole genome shotgun (WGS) entry which is preliminary data.</text>
</comment>
<evidence type="ECO:0000256" key="2">
    <source>
        <dbReference type="ARBA" id="ARBA00022448"/>
    </source>
</evidence>
<feature type="transmembrane region" description="Helical" evidence="7">
    <location>
        <begin position="101"/>
        <end position="120"/>
    </location>
</feature>
<sequence length="410" mass="43997">MRYRDLLLHREYRMLFSGQVLSQLGDAIYEVGIVWLVYRMTGSPAALGWLAISQSLPFLICGLFAGAYADRLDRRLTMLVSDVVRGLAVLYLLARYLTGGLSVWEVCAVAVVLTVARSFFHPSMRAILPHMLPREDLLLANSLSEAAKRICKVGGMTLGGLLMATERPDLVLGINGASFFLSAVTVYFLRTKASVPSEKTAGSILRDIGLAGREIGKNRMATAAILLSSLGLLVSAGMIKIGLPLLAGETLGGEGDVYGLLMAFYSIGMFLSAALMKKLSRLPLVAMISVGWAVYGLSYAVLATAPPLWLAFALVLLTGFAHFMTDIPVTTYLQQTMPMHRMSAVQSIWATASFGSESLSSLWTGAVLGGVAVSMGFAGTGGLLLLLGAVPLIVWRGNGQNRLDRRSLPE</sequence>
<dbReference type="Gene3D" id="1.20.1250.20">
    <property type="entry name" value="MFS general substrate transporter like domains"/>
    <property type="match status" value="1"/>
</dbReference>
<gene>
    <name evidence="8" type="ORF">OS242_10150</name>
</gene>
<feature type="transmembrane region" description="Helical" evidence="7">
    <location>
        <begin position="282"/>
        <end position="302"/>
    </location>
</feature>
<dbReference type="RefSeq" id="WP_267151572.1">
    <property type="nucleotide sequence ID" value="NZ_JAPMLT010000004.1"/>
</dbReference>
<keyword evidence="3" id="KW-1003">Cell membrane</keyword>
<evidence type="ECO:0000256" key="4">
    <source>
        <dbReference type="ARBA" id="ARBA00022692"/>
    </source>
</evidence>
<feature type="transmembrane region" description="Helical" evidence="7">
    <location>
        <begin position="308"/>
        <end position="327"/>
    </location>
</feature>
<feature type="transmembrane region" description="Helical" evidence="7">
    <location>
        <begin position="348"/>
        <end position="369"/>
    </location>
</feature>
<evidence type="ECO:0000256" key="5">
    <source>
        <dbReference type="ARBA" id="ARBA00022989"/>
    </source>
</evidence>
<proteinExistence type="predicted"/>
<reference evidence="8 9" key="1">
    <citation type="submission" date="2022-11" db="EMBL/GenBank/DDBJ databases">
        <title>Study of microbial diversity in lake waters.</title>
        <authorList>
            <person name="Zhang J."/>
        </authorList>
    </citation>
    <scope>NUCLEOTIDE SEQUENCE [LARGE SCALE GENOMIC DNA]</scope>
    <source>
        <strain evidence="8 9">DT12</strain>
    </source>
</reference>
<dbReference type="Proteomes" id="UP001208017">
    <property type="component" value="Unassembled WGS sequence"/>
</dbReference>
<keyword evidence="6 7" id="KW-0472">Membrane</keyword>
<dbReference type="PRINTS" id="PR01988">
    <property type="entry name" value="EXPORTERBACE"/>
</dbReference>
<keyword evidence="2" id="KW-0813">Transport</keyword>
<evidence type="ECO:0000256" key="6">
    <source>
        <dbReference type="ARBA" id="ARBA00023136"/>
    </source>
</evidence>
<feature type="transmembrane region" description="Helical" evidence="7">
    <location>
        <begin position="20"/>
        <end position="38"/>
    </location>
</feature>
<evidence type="ECO:0000256" key="3">
    <source>
        <dbReference type="ARBA" id="ARBA00022475"/>
    </source>
</evidence>
<dbReference type="Pfam" id="PF05977">
    <property type="entry name" value="MFS_3"/>
    <property type="match status" value="1"/>
</dbReference>
<evidence type="ECO:0000256" key="1">
    <source>
        <dbReference type="ARBA" id="ARBA00004651"/>
    </source>
</evidence>
<comment type="subcellular location">
    <subcellularLocation>
        <location evidence="1">Cell membrane</location>
        <topology evidence="1">Multi-pass membrane protein</topology>
    </subcellularLocation>
</comment>
<dbReference type="PANTHER" id="PTHR23513">
    <property type="entry name" value="INTEGRAL MEMBRANE EFFLUX PROTEIN-RELATED"/>
    <property type="match status" value="1"/>
</dbReference>
<evidence type="ECO:0000256" key="7">
    <source>
        <dbReference type="SAM" id="Phobius"/>
    </source>
</evidence>
<keyword evidence="5 7" id="KW-1133">Transmembrane helix</keyword>
<evidence type="ECO:0000313" key="8">
    <source>
        <dbReference type="EMBL" id="MCX7570325.1"/>
    </source>
</evidence>
<dbReference type="SUPFAM" id="SSF103473">
    <property type="entry name" value="MFS general substrate transporter"/>
    <property type="match status" value="1"/>
</dbReference>
<keyword evidence="4 7" id="KW-0812">Transmembrane</keyword>
<feature type="transmembrane region" description="Helical" evidence="7">
    <location>
        <begin position="375"/>
        <end position="395"/>
    </location>
</feature>
<dbReference type="CDD" id="cd06173">
    <property type="entry name" value="MFS_MefA_like"/>
    <property type="match status" value="1"/>
</dbReference>